<dbReference type="RefSeq" id="WP_147138397.1">
    <property type="nucleotide sequence ID" value="NZ_BAABIJ010000002.1"/>
</dbReference>
<reference evidence="1 2" key="1">
    <citation type="journal article" date="2013" name="Stand. Genomic Sci.">
        <title>Genomic Encyclopedia of Type Strains, Phase I: The one thousand microbial genomes (KMG-I) project.</title>
        <authorList>
            <person name="Kyrpides N.C."/>
            <person name="Woyke T."/>
            <person name="Eisen J.A."/>
            <person name="Garrity G."/>
            <person name="Lilburn T.G."/>
            <person name="Beck B.J."/>
            <person name="Whitman W.B."/>
            <person name="Hugenholtz P."/>
            <person name="Klenk H.P."/>
        </authorList>
    </citation>
    <scope>NUCLEOTIDE SEQUENCE [LARGE SCALE GENOMIC DNA]</scope>
    <source>
        <strain evidence="1 2">DSM 45044</strain>
    </source>
</reference>
<name>A0A562V1V2_9ACTN</name>
<gene>
    <name evidence="1" type="ORF">LX16_2527</name>
</gene>
<dbReference type="Proteomes" id="UP000321617">
    <property type="component" value="Unassembled WGS sequence"/>
</dbReference>
<dbReference type="AlphaFoldDB" id="A0A562V1V2"/>
<comment type="caution">
    <text evidence="1">The sequence shown here is derived from an EMBL/GenBank/DDBJ whole genome shotgun (WGS) entry which is preliminary data.</text>
</comment>
<evidence type="ECO:0000313" key="1">
    <source>
        <dbReference type="EMBL" id="TWJ11792.1"/>
    </source>
</evidence>
<evidence type="ECO:0000313" key="2">
    <source>
        <dbReference type="Proteomes" id="UP000321617"/>
    </source>
</evidence>
<dbReference type="Pfam" id="PF11662">
    <property type="entry name" value="DUF3263"/>
    <property type="match status" value="1"/>
</dbReference>
<dbReference type="EMBL" id="VLLL01000006">
    <property type="protein sequence ID" value="TWJ11792.1"/>
    <property type="molecule type" value="Genomic_DNA"/>
</dbReference>
<dbReference type="InterPro" id="IPR021678">
    <property type="entry name" value="DUF3263"/>
</dbReference>
<proteinExistence type="predicted"/>
<dbReference type="OrthoDB" id="3268863at2"/>
<protein>
    <submittedName>
        <fullName evidence="1">Uncharacterized protein DUF3263</fullName>
    </submittedName>
</protein>
<keyword evidence="2" id="KW-1185">Reference proteome</keyword>
<sequence>MNRPPHTPLTSRQREILAFEARFWRDAGAKEQALRDELGMTETGYYQALARLLDEPAALEHSPALVNRLRRARDRRRGWRTATD</sequence>
<organism evidence="1 2">
    <name type="scientific">Stackebrandtia albiflava</name>
    <dbReference type="NCBI Taxonomy" id="406432"/>
    <lineage>
        <taxon>Bacteria</taxon>
        <taxon>Bacillati</taxon>
        <taxon>Actinomycetota</taxon>
        <taxon>Actinomycetes</taxon>
        <taxon>Glycomycetales</taxon>
        <taxon>Glycomycetaceae</taxon>
        <taxon>Stackebrandtia</taxon>
    </lineage>
</organism>
<accession>A0A562V1V2</accession>